<dbReference type="Proteomes" id="UP001352852">
    <property type="component" value="Unassembled WGS sequence"/>
</dbReference>
<gene>
    <name evidence="1" type="ORF">CHARACLAT_029297</name>
</gene>
<name>A0ABU7E580_9TELE</name>
<comment type="caution">
    <text evidence="1">The sequence shown here is derived from an EMBL/GenBank/DDBJ whole genome shotgun (WGS) entry which is preliminary data.</text>
</comment>
<proteinExistence type="predicted"/>
<reference evidence="1 2" key="1">
    <citation type="submission" date="2021-06" db="EMBL/GenBank/DDBJ databases">
        <authorList>
            <person name="Palmer J.M."/>
        </authorList>
    </citation>
    <scope>NUCLEOTIDE SEQUENCE [LARGE SCALE GENOMIC DNA]</scope>
    <source>
        <strain evidence="1 2">CL_MEX2019</strain>
        <tissue evidence="1">Muscle</tissue>
    </source>
</reference>
<evidence type="ECO:0000313" key="2">
    <source>
        <dbReference type="Proteomes" id="UP001352852"/>
    </source>
</evidence>
<accession>A0ABU7E580</accession>
<organism evidence="1 2">
    <name type="scientific">Characodon lateralis</name>
    <dbReference type="NCBI Taxonomy" id="208331"/>
    <lineage>
        <taxon>Eukaryota</taxon>
        <taxon>Metazoa</taxon>
        <taxon>Chordata</taxon>
        <taxon>Craniata</taxon>
        <taxon>Vertebrata</taxon>
        <taxon>Euteleostomi</taxon>
        <taxon>Actinopterygii</taxon>
        <taxon>Neopterygii</taxon>
        <taxon>Teleostei</taxon>
        <taxon>Neoteleostei</taxon>
        <taxon>Acanthomorphata</taxon>
        <taxon>Ovalentaria</taxon>
        <taxon>Atherinomorphae</taxon>
        <taxon>Cyprinodontiformes</taxon>
        <taxon>Goodeidae</taxon>
        <taxon>Characodon</taxon>
    </lineage>
</organism>
<sequence length="99" mass="11308">MIQVVFISQVNCSIVQIKHFSHLIRLNFCCFRSGLPQYAYNMTLPLPYIILGMVFSGFKLSPFSSKCNDGLYGKTPSESKTEFLSPFANCNLEYWLLPL</sequence>
<evidence type="ECO:0000313" key="1">
    <source>
        <dbReference type="EMBL" id="MED6282176.1"/>
    </source>
</evidence>
<dbReference type="EMBL" id="JAHUTJ010045090">
    <property type="protein sequence ID" value="MED6282176.1"/>
    <property type="molecule type" value="Genomic_DNA"/>
</dbReference>
<protein>
    <submittedName>
        <fullName evidence="1">Uncharacterized protein</fullName>
    </submittedName>
</protein>
<keyword evidence="2" id="KW-1185">Reference proteome</keyword>